<dbReference type="OrthoDB" id="25818at2759"/>
<name>A0A177B5V0_9BILA</name>
<dbReference type="InterPro" id="IPR001806">
    <property type="entry name" value="Small_GTPase"/>
</dbReference>
<evidence type="ECO:0000256" key="1">
    <source>
        <dbReference type="ARBA" id="ARBA00022741"/>
    </source>
</evidence>
<sequence length="187" mass="21411">MFDNDYLSGTEADIIKRRVAIMGSQASGKSSLSSRFFHMKYDDNYIPTIDNVWQKTFTLDGDNYSLKVFDNLGQDEFAFCPEFYSYQVDGFIVVYSMDSMKSFEICKSLLKSIIRVMGTKEVPLVLVANKSDVNGKVKVPKPLESSAKVDKNVKEIFYNMMYQINKIHQFTSKITTDQTRSNKCTIC</sequence>
<reference evidence="3 4" key="1">
    <citation type="submission" date="2016-04" db="EMBL/GenBank/DDBJ databases">
        <title>The genome of Intoshia linei affirms orthonectids as highly simplified spiralians.</title>
        <authorList>
            <person name="Mikhailov K.V."/>
            <person name="Slusarev G.S."/>
            <person name="Nikitin M.A."/>
            <person name="Logacheva M.D."/>
            <person name="Penin A."/>
            <person name="Aleoshin V."/>
            <person name="Panchin Y.V."/>
        </authorList>
    </citation>
    <scope>NUCLEOTIDE SEQUENCE [LARGE SCALE GENOMIC DNA]</scope>
    <source>
        <strain evidence="3">Intl2013</strain>
        <tissue evidence="3">Whole animal</tissue>
    </source>
</reference>
<evidence type="ECO:0000256" key="2">
    <source>
        <dbReference type="ARBA" id="ARBA00023134"/>
    </source>
</evidence>
<organism evidence="3 4">
    <name type="scientific">Intoshia linei</name>
    <dbReference type="NCBI Taxonomy" id="1819745"/>
    <lineage>
        <taxon>Eukaryota</taxon>
        <taxon>Metazoa</taxon>
        <taxon>Spiralia</taxon>
        <taxon>Lophotrochozoa</taxon>
        <taxon>Mesozoa</taxon>
        <taxon>Orthonectida</taxon>
        <taxon>Rhopaluridae</taxon>
        <taxon>Intoshia</taxon>
    </lineage>
</organism>
<dbReference type="GO" id="GO:0007165">
    <property type="term" value="P:signal transduction"/>
    <property type="evidence" value="ECO:0007669"/>
    <property type="project" value="InterPro"/>
</dbReference>
<protein>
    <submittedName>
        <fullName evidence="3">GTP-binding protein Rheb</fullName>
    </submittedName>
</protein>
<proteinExistence type="predicted"/>
<dbReference type="GO" id="GO:0003924">
    <property type="term" value="F:GTPase activity"/>
    <property type="evidence" value="ECO:0007669"/>
    <property type="project" value="InterPro"/>
</dbReference>
<dbReference type="EMBL" id="LWCA01000350">
    <property type="protein sequence ID" value="OAF69013.1"/>
    <property type="molecule type" value="Genomic_DNA"/>
</dbReference>
<dbReference type="SMART" id="SM00174">
    <property type="entry name" value="RHO"/>
    <property type="match status" value="1"/>
</dbReference>
<dbReference type="PRINTS" id="PR00449">
    <property type="entry name" value="RASTRNSFRMNG"/>
</dbReference>
<dbReference type="GO" id="GO:0016020">
    <property type="term" value="C:membrane"/>
    <property type="evidence" value="ECO:0007669"/>
    <property type="project" value="InterPro"/>
</dbReference>
<dbReference type="AlphaFoldDB" id="A0A177B5V0"/>
<dbReference type="InterPro" id="IPR005225">
    <property type="entry name" value="Small_GTP-bd"/>
</dbReference>
<dbReference type="Gene3D" id="3.40.50.300">
    <property type="entry name" value="P-loop containing nucleotide triphosphate hydrolases"/>
    <property type="match status" value="1"/>
</dbReference>
<dbReference type="InterPro" id="IPR020849">
    <property type="entry name" value="Small_GTPase_Ras-type"/>
</dbReference>
<dbReference type="PROSITE" id="PS51419">
    <property type="entry name" value="RAB"/>
    <property type="match status" value="1"/>
</dbReference>
<evidence type="ECO:0000313" key="3">
    <source>
        <dbReference type="EMBL" id="OAF69013.1"/>
    </source>
</evidence>
<dbReference type="SMART" id="SM00175">
    <property type="entry name" value="RAB"/>
    <property type="match status" value="1"/>
</dbReference>
<dbReference type="PANTHER" id="PTHR24070">
    <property type="entry name" value="RAS, DI-RAS, AND RHEB FAMILY MEMBERS OF SMALL GTPASE SUPERFAMILY"/>
    <property type="match status" value="1"/>
</dbReference>
<dbReference type="PROSITE" id="PS51421">
    <property type="entry name" value="RAS"/>
    <property type="match status" value="1"/>
</dbReference>
<dbReference type="InterPro" id="IPR027417">
    <property type="entry name" value="P-loop_NTPase"/>
</dbReference>
<accession>A0A177B5V0</accession>
<keyword evidence="1" id="KW-0547">Nucleotide-binding</keyword>
<keyword evidence="2" id="KW-0342">GTP-binding</keyword>
<evidence type="ECO:0000313" key="4">
    <source>
        <dbReference type="Proteomes" id="UP000078046"/>
    </source>
</evidence>
<dbReference type="SUPFAM" id="SSF52540">
    <property type="entry name" value="P-loop containing nucleoside triphosphate hydrolases"/>
    <property type="match status" value="1"/>
</dbReference>
<keyword evidence="4" id="KW-1185">Reference proteome</keyword>
<dbReference type="Pfam" id="PF00071">
    <property type="entry name" value="Ras"/>
    <property type="match status" value="1"/>
</dbReference>
<dbReference type="GO" id="GO:0005525">
    <property type="term" value="F:GTP binding"/>
    <property type="evidence" value="ECO:0007669"/>
    <property type="project" value="UniProtKB-KW"/>
</dbReference>
<comment type="caution">
    <text evidence="3">The sequence shown here is derived from an EMBL/GenBank/DDBJ whole genome shotgun (WGS) entry which is preliminary data.</text>
</comment>
<dbReference type="NCBIfam" id="TIGR00231">
    <property type="entry name" value="small_GTP"/>
    <property type="match status" value="1"/>
</dbReference>
<dbReference type="SMART" id="SM00173">
    <property type="entry name" value="RAS"/>
    <property type="match status" value="1"/>
</dbReference>
<dbReference type="Proteomes" id="UP000078046">
    <property type="component" value="Unassembled WGS sequence"/>
</dbReference>
<gene>
    <name evidence="3" type="ORF">A3Q56_03215</name>
</gene>